<dbReference type="InterPro" id="IPR006626">
    <property type="entry name" value="PbH1"/>
</dbReference>
<sequence length="3477" mass="337261">MLHVGRAGAFGFDVAESQHLRVPEAVRHRLAATASLTALAVAAGIGDTLASGLLDGLDPTSGDASIQSAGAQPAMVPVGTDATHDYFLDSPSGSATIDQRIGAAFSGDRDADVGTAAAGPSGHDTETYALTAGERILNAFGATSDPLSTGPKWGPYIDFIARPGTPSSTGTVDLFVPVAQADDWLVFLNARGTLTSEPSQEAGLGGGVRHIVPDFIFGQDTILGVYGFVDFRNSSNGNSFVQGTIGAELITERFEVRINGYLPGSRTYTVAGTTTSGITLQGTNVVLTGTSRQEQALPGFDVEAGLRFELDPDTTFRVNAGYYRFARGGTRVEGGLARAELQFDDPFGFDGASLSIGGELRNDNYNGTHGNATLRFRMPLGISRNGGDEGAGFGDIDDLMVRPVQRFDNVVAPEVDGPVEDMGPVTDAATGQTLQVFHVAQTAQGTGDCSSVQNACTFTVAQSLAGAGDTFVAVDVAGDIASAFALNAANQRVVGAGDTGTLSVPLTDALQSVLTLGGLGGRPTVASVDFGANADPFVRGIATNGAAGIGGNGFTGIATIDDVRSTNGGLAFQNTGATINVSNSMFDGGAGIGVALTNLTGTFSMTGSTVTSAGGGFRIEGGNGAISHDGAVTQTGAASAIDIRNRTGGTVTFGGPVTANTGTATGINLQNNAGTIAFTGNLDIDTTTGTGIDLNGNTAPVSFGAMTQVDVAGAGTGVDFQGTTGGAVTFADLDIALSGANGTAFDLNGATINANVTATDFDVTSTTAVGTTGVDLSGTSGTGTVQLGDSNVAGQSASIAGVNVGVQFSAASNATFIFGDGESPTDQGSTIAGTTAIANGSAVTNGSYDFDDVIFTGTLDFNAAGGNGLVFVAATATGDGSGSDVNNRANVITADAIITANTTFVLINDGAAIDDVDGFTLHNNQTMASFGNGRTFASSGLIIPANFTGVPGAGAVINDPTGNGAATLTNTGAGDTLTALGAVTTQDFIIENTAGGDGLAGTGAIGITSTGLTIRNITGGQGIDLDNVTGTVTFNNTTVATTAGNGVDLLNTTANFTGGLDVTTADGIGFNATGGGTVGVANAGTERLVATGTGTALNLDGVTVAAGGINFDQATTAGTSTGSGIDINDAMGGTITLASVNIDGTAVTTGLDISGNARTSNVVVSGGTIANGARINGTGAGTVQIDANISENAGYAVQVANRNGASGAITVGGTVTSATGAVSLQNNTGGNVTFNGTITGTGSNNAGAINIDTTTGGTATFAGLVDIDVTGAGTGVSIANSNAGGTFDFTGGLDIDSVNGTGFEALSGTISVAATGGDESVTTTAGQAINLNGVTIGAAGVSFDNLSSANSAGRGVNLDTIAGTFTVTGTTSVTGSTTQGVRVVNSTAAVNLGTLNVSGTTGTAVLIENNGGGSFTATGGTVTKGGTGEALDINGGAMTVNFGANISHTSNGGDAVSIRGGTTGNITVSGTIANTTGGRAIDINTVTGGTVSFTGATITDTIGIQIANVAAGANVAFSAGTTVTLNSPANTGINLSDNAGAIAFNGAVDINNAGAGGIALVNANANVSFGQVDIEMAAGAANADAISIAGTPGTVTFGVTTITNVGAAANQKGIDFSTATLGGTVSFQSVAISGPDTSTSSIGVDLTGVLGNQIVNLGSQIDPAGGPSSSITDLHRGVVIDNTAAVQFTFGDGESGSDTGSSINVNGQAGAFTVDVGGGTLAASSFDFNDVMFGAGDSANLPGAAGSAVFVSQTGGVIAAGTHGLNVSTGGGLNTITVAAAEALADADQTFVFVAHTAGGTIDVTGGGADGFTLKDGQSLDGFDDGRVIAFGTTQPANVEGNLGATGGTVTQNTVIASNSNGGATSIVATAAGAGNSTIRNTVFDGVGLGAGDAAISVNGAANAVTINNVEITNITPSGTGIALNNNAGGVALTDVDLTAQVAANVGRALSIDATGASTGAITVDAASDIDGTTGTVVSIGAGARNVTFNAAINAANNVDNVIDIASQSGGAIQFGAVTSANATGESVIEVTAHSAGTLTFGNVAITGYGNGGTDTAIELTGPGGSTGSVTFADLDVATANGAGLTASGAGLSVSATSGDFNITGGPAVNLSSVRALNFALTSITANGSGTVADGVVLFNLAANSSFAVTGTTTIDNYTDAGIQITNLGSNNQDIDFAATDINRTAAQATGRGIVIDSIGGTGVDIDFGATRIGLGGTTTTLGVLVSGVGAGATGFGTDFASLTTNQARTGFWVDNVDIAGAAVGVTGTTTIDNAVLDGIRIENSAGNVTFGGTTTISNAVGFDGDGVDLGTSAGGANTGTYTFNGVDITVNGVGAFGFRATDSGTVTVNDPGGTNQITSNNGTAVFINPTVTNITLQNVTSTNSTDSGVEIDLGSAGSTFTVTGTTTITNSTNAGIHVNASDGTISFGNTVIDNTGTAGGGVQIDGAGNRTVSFTGGLDIDTTTGTGFIADGSGGSLTLNVANAGTETINTTTGQILNLNQVTIGTGVNFDTLQNSGSVAGDAIFLSDVDGGALSGGAVTSAGTTGGGTRDAIEITGGSTSNMSFASATIDNASGIGIRILDPAGTVTFTTVDIDGGGFGLFVGETGGFAPTGTVNINGGTFGATATQSNSALLINGGDTTVNIAANVTHSGASGAGANVINRSGGNVTISGSVTTTGTSSGISAGSNTAGTVDFQGNLNLSGANAAISVAANTAGTYTFSGASKVVNRTGATGAAGAAVAVGDNGTSTINFTNGGLAITTTVGRAFRAAGGGTVNVSGLGNTIQTTSGMAIGGYFNAALNATFASVNVSAISGDRAIDLQTVSGSLTVQGGTITNTGNFQAIRIGSAGSNTSGGNATINIATNVNSSGATGLAAEVAELTGGSVTLSGNFTDNNATGGGLLVSGINNGTAATVTFSGTTKQVNTVTNAGVVVTGNTNGTVNFTNGALDIDTTSGTGFSATGGGTVTVQDAGNTVNSTGGTSITISGTTIGAAGVTFQSVTQNGGTNAIVLNNTGAGGFTVTGTGTTDGSGGTIQNVTGNAIQLTNASNVDLRNMNLTNVATTQGAGSSVFGGNIANYNAGVKLTNVANLTLNNLDINGNNNAGQVGISGQSVSGLTITDTTVEAFGNAAGEDNIQFQGLTGTVTITNLINRDTGSDLFAIDNTGDGGTAAGGNLTMTVTGSTFQETLAGVGAGGLRVNTSNAGTTNVSVNTSIFGNGTASGAAGGLQGTGLELDVGRGHVGTLTVEDSTFNGMNVAISGTLDSDGVGAGPQLTVNIRDGADAGGAGNTITGIRSNAINLFTNGTLGPGVGTLRATITDNTIGTLGTAGSGSQLGSGIRVGNEGGSTMTVNINNNTIQEIASFEGVFASNNVMAGTSNITITNNVFREHDFDRPIQVANTIAGGTTCSNISGNSFSGTIDGAPFGAGSRIIRVRQTAGTHNSVQTSGANIQAVNGGTGIVTVTGTINFGSAACTLP</sequence>
<name>A0A3A8AJ67_9HYPH</name>
<gene>
    <name evidence="1" type="ORF">DEM25_014120</name>
</gene>
<evidence type="ECO:0000313" key="1">
    <source>
        <dbReference type="EMBL" id="RKF05731.1"/>
    </source>
</evidence>
<protein>
    <recommendedName>
        <fullName evidence="3">Inverse autotransporter beta-domain domain-containing protein</fullName>
    </recommendedName>
</protein>
<evidence type="ECO:0000313" key="2">
    <source>
        <dbReference type="Proteomes" id="UP000246132"/>
    </source>
</evidence>
<proteinExistence type="predicted"/>
<evidence type="ECO:0008006" key="3">
    <source>
        <dbReference type="Google" id="ProtNLM"/>
    </source>
</evidence>
<dbReference type="OrthoDB" id="8320584at2"/>
<dbReference type="RefSeq" id="WP_147393330.1">
    <property type="nucleotide sequence ID" value="NZ_QFWV02000008.1"/>
</dbReference>
<dbReference type="SMART" id="SM00710">
    <property type="entry name" value="PbH1"/>
    <property type="match status" value="32"/>
</dbReference>
<comment type="caution">
    <text evidence="1">The sequence shown here is derived from an EMBL/GenBank/DDBJ whole genome shotgun (WGS) entry which is preliminary data.</text>
</comment>
<keyword evidence="2" id="KW-1185">Reference proteome</keyword>
<dbReference type="InterPro" id="IPR038177">
    <property type="entry name" value="IAT_beta_sf"/>
</dbReference>
<dbReference type="Proteomes" id="UP000246132">
    <property type="component" value="Unassembled WGS sequence"/>
</dbReference>
<dbReference type="Gene3D" id="2.40.160.160">
    <property type="entry name" value="Inverse autotransporter, beta-domain"/>
    <property type="match status" value="1"/>
</dbReference>
<reference evidence="1 2" key="1">
    <citation type="journal article" date="2018" name="Int. J. Syst. Bacteriol.">
        <title>Oceaniradius stylonemae gen. nov., sp. nov., isolated from a red alga, Stylonema cornu-cervi.</title>
        <authorList>
            <person name="Jeong S."/>
        </authorList>
    </citation>
    <scope>NUCLEOTIDE SEQUENCE [LARGE SCALE GENOMIC DNA]</scope>
    <source>
        <strain evidence="1 2">StC1</strain>
    </source>
</reference>
<accession>A0A3A8AJ67</accession>
<dbReference type="EMBL" id="QFWV02000008">
    <property type="protein sequence ID" value="RKF05731.1"/>
    <property type="molecule type" value="Genomic_DNA"/>
</dbReference>
<organism evidence="1 2">
    <name type="scientific">Oceaniradius stylonematis</name>
    <dbReference type="NCBI Taxonomy" id="2184161"/>
    <lineage>
        <taxon>Bacteria</taxon>
        <taxon>Pseudomonadati</taxon>
        <taxon>Pseudomonadota</taxon>
        <taxon>Alphaproteobacteria</taxon>
        <taxon>Hyphomicrobiales</taxon>
        <taxon>Ahrensiaceae</taxon>
        <taxon>Oceaniradius</taxon>
    </lineage>
</organism>